<reference evidence="2 4" key="1">
    <citation type="submission" date="2018-06" db="EMBL/GenBank/DDBJ databases">
        <authorList>
            <consortium name="Pathogen Informatics"/>
            <person name="Doyle S."/>
        </authorList>
    </citation>
    <scope>NUCLEOTIDE SEQUENCE [LARGE SCALE GENOMIC DNA]</scope>
    <source>
        <strain evidence="2 4">NCTC11159</strain>
    </source>
</reference>
<evidence type="ECO:0000259" key="1">
    <source>
        <dbReference type="PROSITE" id="PS51372"/>
    </source>
</evidence>
<gene>
    <name evidence="3" type="ORF">EV682_11448</name>
    <name evidence="2" type="ORF">NCTC11159_00889</name>
</gene>
<dbReference type="EMBL" id="SMBT01000014">
    <property type="protein sequence ID" value="TCU82676.1"/>
    <property type="molecule type" value="Genomic_DNA"/>
</dbReference>
<organism evidence="2 4">
    <name type="scientific">Iodobacter fluviatilis</name>
    <dbReference type="NCBI Taxonomy" id="537"/>
    <lineage>
        <taxon>Bacteria</taxon>
        <taxon>Pseudomonadati</taxon>
        <taxon>Pseudomonadota</taxon>
        <taxon>Betaproteobacteria</taxon>
        <taxon>Neisseriales</taxon>
        <taxon>Chitinibacteraceae</taxon>
        <taxon>Iodobacter</taxon>
    </lineage>
</organism>
<dbReference type="EMBL" id="UGHR01000001">
    <property type="protein sequence ID" value="STQ89838.1"/>
    <property type="molecule type" value="Genomic_DNA"/>
</dbReference>
<dbReference type="Proteomes" id="UP000255108">
    <property type="component" value="Unassembled WGS sequence"/>
</dbReference>
<dbReference type="Gene3D" id="1.10.1790.10">
    <property type="entry name" value="PRD domain"/>
    <property type="match status" value="1"/>
</dbReference>
<dbReference type="PROSITE" id="PS51372">
    <property type="entry name" value="PRD_2"/>
    <property type="match status" value="1"/>
</dbReference>
<dbReference type="RefSeq" id="WP_115226242.1">
    <property type="nucleotide sequence ID" value="NZ_CAWOLO010000014.1"/>
</dbReference>
<dbReference type="NCBIfam" id="TIGR03582">
    <property type="entry name" value="EF_0829"/>
    <property type="match status" value="1"/>
</dbReference>
<dbReference type="InterPro" id="IPR011608">
    <property type="entry name" value="PRD"/>
</dbReference>
<protein>
    <submittedName>
        <fullName evidence="3">PRD domain protein (TIGR03582 family)</fullName>
    </submittedName>
    <submittedName>
        <fullName evidence="2">PRD domain protein, EF_0829/AHA_3910 family</fullName>
    </submittedName>
</protein>
<dbReference type="Proteomes" id="UP000295794">
    <property type="component" value="Unassembled WGS sequence"/>
</dbReference>
<dbReference type="GO" id="GO:0006355">
    <property type="term" value="P:regulation of DNA-templated transcription"/>
    <property type="evidence" value="ECO:0007669"/>
    <property type="project" value="InterPro"/>
</dbReference>
<dbReference type="InterPro" id="IPR020044">
    <property type="entry name" value="PRD_EF0829/AHA3910"/>
</dbReference>
<keyword evidence="5" id="KW-1185">Reference proteome</keyword>
<feature type="domain" description="PRD" evidence="1">
    <location>
        <begin position="7"/>
        <end position="106"/>
    </location>
</feature>
<evidence type="ECO:0000313" key="5">
    <source>
        <dbReference type="Proteomes" id="UP000295794"/>
    </source>
</evidence>
<evidence type="ECO:0000313" key="2">
    <source>
        <dbReference type="EMBL" id="STQ89838.1"/>
    </source>
</evidence>
<proteinExistence type="predicted"/>
<accession>A0A377Q505</accession>
<evidence type="ECO:0000313" key="3">
    <source>
        <dbReference type="EMBL" id="TCU82676.1"/>
    </source>
</evidence>
<evidence type="ECO:0000313" key="4">
    <source>
        <dbReference type="Proteomes" id="UP000255108"/>
    </source>
</evidence>
<name>A0A377Q505_9NEIS</name>
<sequence length="106" mass="11755">MGEIAEVSDVEIQALAERVLGEITELLEVENKYLSDVQQMKMDAHIKAMARRSLTGEGLPDFDADLFDEISAPAMRLSETVTAMFGNLPNKEALLLSIHFEMAKSK</sequence>
<reference evidence="3 5" key="2">
    <citation type="submission" date="2019-03" db="EMBL/GenBank/DDBJ databases">
        <title>Genomic Encyclopedia of Type Strains, Phase IV (KMG-IV): sequencing the most valuable type-strain genomes for metagenomic binning, comparative biology and taxonomic classification.</title>
        <authorList>
            <person name="Goeker M."/>
        </authorList>
    </citation>
    <scope>NUCLEOTIDE SEQUENCE [LARGE SCALE GENOMIC DNA]</scope>
    <source>
        <strain evidence="3 5">DSM 3764</strain>
    </source>
</reference>
<dbReference type="AlphaFoldDB" id="A0A377Q505"/>
<dbReference type="OrthoDB" id="8589790at2"/>